<dbReference type="Proteomes" id="UP000030645">
    <property type="component" value="Unassembled WGS sequence"/>
</dbReference>
<sequence length="198" mass="22001">MASTPQYSIGPTNSLRSTVPFFNKVSTAQCWNRNHLTSHPTITKHISRPNFLQMPSEIIKKELKVRNGGWRVWGIDDGSCGVAPTPPPPPSVLDVVRDFHNAINARDNDKLSQLLSEDCHYEDLVFYIPFEGKEGVKRFLNSVTDAMGPNVRIAIDNMAEAEGLTATVLCHLGLLAKSHGTHEGLDKLLDMLRGRRQS</sequence>
<dbReference type="PANTHER" id="PTHR33698">
    <property type="entry name" value="NUCLEAR TRANSPORT FACTOR 2 (NTF2)-LIKE PROTEIN"/>
    <property type="match status" value="1"/>
</dbReference>
<protein>
    <recommendedName>
        <fullName evidence="1">SnoaL-like domain-containing protein</fullName>
    </recommendedName>
</protein>
<dbReference type="PANTHER" id="PTHR33698:SF5">
    <property type="entry name" value="NTF2-LIKE DOMAIN-CONTAINING PROTEIN-RELATED"/>
    <property type="match status" value="1"/>
</dbReference>
<dbReference type="Pfam" id="PF12680">
    <property type="entry name" value="SnoaL_2"/>
    <property type="match status" value="1"/>
</dbReference>
<evidence type="ECO:0000313" key="2">
    <source>
        <dbReference type="EMBL" id="EXB91955.1"/>
    </source>
</evidence>
<name>W9RQD9_9ROSA</name>
<keyword evidence="3" id="KW-1185">Reference proteome</keyword>
<dbReference type="AlphaFoldDB" id="W9RQD9"/>
<organism evidence="2 3">
    <name type="scientific">Morus notabilis</name>
    <dbReference type="NCBI Taxonomy" id="981085"/>
    <lineage>
        <taxon>Eukaryota</taxon>
        <taxon>Viridiplantae</taxon>
        <taxon>Streptophyta</taxon>
        <taxon>Embryophyta</taxon>
        <taxon>Tracheophyta</taxon>
        <taxon>Spermatophyta</taxon>
        <taxon>Magnoliopsida</taxon>
        <taxon>eudicotyledons</taxon>
        <taxon>Gunneridae</taxon>
        <taxon>Pentapetalae</taxon>
        <taxon>rosids</taxon>
        <taxon>fabids</taxon>
        <taxon>Rosales</taxon>
        <taxon>Moraceae</taxon>
        <taxon>Moreae</taxon>
        <taxon>Morus</taxon>
    </lineage>
</organism>
<reference evidence="3" key="1">
    <citation type="submission" date="2013-01" db="EMBL/GenBank/DDBJ databases">
        <title>Draft Genome Sequence of a Mulberry Tree, Morus notabilis C.K. Schneid.</title>
        <authorList>
            <person name="He N."/>
            <person name="Zhao S."/>
        </authorList>
    </citation>
    <scope>NUCLEOTIDE SEQUENCE</scope>
</reference>
<feature type="domain" description="SnoaL-like" evidence="1">
    <location>
        <begin position="96"/>
        <end position="169"/>
    </location>
</feature>
<proteinExistence type="predicted"/>
<dbReference type="InterPro" id="IPR032710">
    <property type="entry name" value="NTF2-like_dom_sf"/>
</dbReference>
<evidence type="ECO:0000313" key="3">
    <source>
        <dbReference type="Proteomes" id="UP000030645"/>
    </source>
</evidence>
<dbReference type="EMBL" id="KE345058">
    <property type="protein sequence ID" value="EXB91955.1"/>
    <property type="molecule type" value="Genomic_DNA"/>
</dbReference>
<gene>
    <name evidence="2" type="ORF">L484_001829</name>
</gene>
<dbReference type="SUPFAM" id="SSF54427">
    <property type="entry name" value="NTF2-like"/>
    <property type="match status" value="1"/>
</dbReference>
<evidence type="ECO:0000259" key="1">
    <source>
        <dbReference type="Pfam" id="PF12680"/>
    </source>
</evidence>
<accession>W9RQD9</accession>
<dbReference type="Gene3D" id="3.10.450.50">
    <property type="match status" value="1"/>
</dbReference>
<dbReference type="InterPro" id="IPR037401">
    <property type="entry name" value="SnoaL-like"/>
</dbReference>